<evidence type="ECO:0000256" key="12">
    <source>
        <dbReference type="ARBA" id="ARBA00023303"/>
    </source>
</evidence>
<keyword evidence="10" id="KW-0325">Glycoprotein</keyword>
<proteinExistence type="inferred from homology"/>
<feature type="disulfide bond" evidence="14">
    <location>
        <begin position="697"/>
        <end position="753"/>
    </location>
</feature>
<evidence type="ECO:0000256" key="16">
    <source>
        <dbReference type="SAM" id="SignalP"/>
    </source>
</evidence>
<evidence type="ECO:0000256" key="1">
    <source>
        <dbReference type="ARBA" id="ARBA00004141"/>
    </source>
</evidence>
<evidence type="ECO:0000256" key="11">
    <source>
        <dbReference type="ARBA" id="ARBA00023286"/>
    </source>
</evidence>
<protein>
    <recommendedName>
        <fullName evidence="13">Glutamate receptor</fullName>
    </recommendedName>
</protein>
<evidence type="ECO:0000259" key="17">
    <source>
        <dbReference type="SMART" id="SM00079"/>
    </source>
</evidence>
<dbReference type="SUPFAM" id="SSF53850">
    <property type="entry name" value="Periplasmic binding protein-like II"/>
    <property type="match status" value="1"/>
</dbReference>
<dbReference type="Pfam" id="PF01094">
    <property type="entry name" value="ANF_receptor"/>
    <property type="match status" value="1"/>
</dbReference>
<dbReference type="InterPro" id="IPR017103">
    <property type="entry name" value="Iontropic_Glu_rcpt_pln"/>
</dbReference>
<dbReference type="Gene3D" id="1.10.287.70">
    <property type="match status" value="1"/>
</dbReference>
<dbReference type="Gene3D" id="3.40.50.2300">
    <property type="match status" value="2"/>
</dbReference>
<dbReference type="GO" id="GO:0015276">
    <property type="term" value="F:ligand-gated monoatomic ion channel activity"/>
    <property type="evidence" value="ECO:0007669"/>
    <property type="project" value="InterPro"/>
</dbReference>
<evidence type="ECO:0000256" key="10">
    <source>
        <dbReference type="ARBA" id="ARBA00023180"/>
    </source>
</evidence>
<evidence type="ECO:0000256" key="9">
    <source>
        <dbReference type="ARBA" id="ARBA00023170"/>
    </source>
</evidence>
<evidence type="ECO:0000256" key="13">
    <source>
        <dbReference type="PIRNR" id="PIRNR037090"/>
    </source>
</evidence>
<feature type="signal peptide" evidence="16">
    <location>
        <begin position="1"/>
        <end position="33"/>
    </location>
</feature>
<dbReference type="SUPFAM" id="SSF53822">
    <property type="entry name" value="Periplasmic binding protein-like I"/>
    <property type="match status" value="1"/>
</dbReference>
<dbReference type="InterPro" id="IPR001320">
    <property type="entry name" value="Iontro_rcpt_C"/>
</dbReference>
<dbReference type="EMBL" id="JBEDUW010000003">
    <property type="protein sequence ID" value="KAK9936486.1"/>
    <property type="molecule type" value="Genomic_DNA"/>
</dbReference>
<feature type="transmembrane region" description="Helical" evidence="15">
    <location>
        <begin position="772"/>
        <end position="793"/>
    </location>
</feature>
<dbReference type="GO" id="GO:0016020">
    <property type="term" value="C:membrane"/>
    <property type="evidence" value="ECO:0007669"/>
    <property type="project" value="UniProtKB-SubCell"/>
</dbReference>
<dbReference type="SMART" id="SM00079">
    <property type="entry name" value="PBPe"/>
    <property type="match status" value="1"/>
</dbReference>
<evidence type="ECO:0000256" key="2">
    <source>
        <dbReference type="ARBA" id="ARBA00008685"/>
    </source>
</evidence>
<dbReference type="InterPro" id="IPR044440">
    <property type="entry name" value="GABAb_receptor_plant_PBP1"/>
</dbReference>
<keyword evidence="5 16" id="KW-0732">Signal</keyword>
<dbReference type="AlphaFoldDB" id="A0AAW1XJI8"/>
<keyword evidence="8 13" id="KW-0472">Membrane</keyword>
<reference evidence="18 19" key="1">
    <citation type="journal article" date="2023" name="G3 (Bethesda)">
        <title>A chromosome-length genome assembly and annotation of blackberry (Rubus argutus, cv. 'Hillquist').</title>
        <authorList>
            <person name="Bruna T."/>
            <person name="Aryal R."/>
            <person name="Dudchenko O."/>
            <person name="Sargent D.J."/>
            <person name="Mead D."/>
            <person name="Buti M."/>
            <person name="Cavallini A."/>
            <person name="Hytonen T."/>
            <person name="Andres J."/>
            <person name="Pham M."/>
            <person name="Weisz D."/>
            <person name="Mascagni F."/>
            <person name="Usai G."/>
            <person name="Natali L."/>
            <person name="Bassil N."/>
            <person name="Fernandez G.E."/>
            <person name="Lomsadze A."/>
            <person name="Armour M."/>
            <person name="Olukolu B."/>
            <person name="Poorten T."/>
            <person name="Britton C."/>
            <person name="Davik J."/>
            <person name="Ashrafi H."/>
            <person name="Aiden E.L."/>
            <person name="Borodovsky M."/>
            <person name="Worthington M."/>
        </authorList>
    </citation>
    <scope>NUCLEOTIDE SEQUENCE [LARGE SCALE GENOMIC DNA]</scope>
    <source>
        <strain evidence="18">PI 553951</strain>
    </source>
</reference>
<feature type="chain" id="PRO_5043833777" description="Glutamate receptor" evidence="16">
    <location>
        <begin position="34"/>
        <end position="822"/>
    </location>
</feature>
<keyword evidence="19" id="KW-1185">Reference proteome</keyword>
<evidence type="ECO:0000256" key="8">
    <source>
        <dbReference type="ARBA" id="ARBA00023136"/>
    </source>
</evidence>
<comment type="similarity">
    <text evidence="2 13">Belongs to the glutamate-gated ion channel (TC 1.A.10.1) family.</text>
</comment>
<feature type="transmembrane region" description="Helical" evidence="15">
    <location>
        <begin position="530"/>
        <end position="550"/>
    </location>
</feature>
<feature type="domain" description="Ionotropic glutamate receptor C-terminal" evidence="17">
    <location>
        <begin position="448"/>
        <end position="749"/>
    </location>
</feature>
<dbReference type="PANTHER" id="PTHR18966">
    <property type="entry name" value="IONOTROPIC GLUTAMATE RECEPTOR"/>
    <property type="match status" value="1"/>
</dbReference>
<dbReference type="InterPro" id="IPR028082">
    <property type="entry name" value="Peripla_BP_I"/>
</dbReference>
<comment type="caution">
    <text evidence="18">The sequence shown here is derived from an EMBL/GenBank/DDBJ whole genome shotgun (WGS) entry which is preliminary data.</text>
</comment>
<dbReference type="Gene3D" id="3.40.190.10">
    <property type="entry name" value="Periplasmic binding protein-like II"/>
    <property type="match status" value="2"/>
</dbReference>
<evidence type="ECO:0000256" key="3">
    <source>
        <dbReference type="ARBA" id="ARBA00022448"/>
    </source>
</evidence>
<evidence type="ECO:0000256" key="5">
    <source>
        <dbReference type="ARBA" id="ARBA00022729"/>
    </source>
</evidence>
<dbReference type="Proteomes" id="UP001457282">
    <property type="component" value="Unassembled WGS sequence"/>
</dbReference>
<keyword evidence="7 13" id="KW-0406">Ion transport</keyword>
<evidence type="ECO:0000256" key="4">
    <source>
        <dbReference type="ARBA" id="ARBA00022692"/>
    </source>
</evidence>
<sequence length="822" mass="92130">MTFPLTARVNKVQRLWHLLIIIILSYEAGAGAGAENQKTVTKVGAIVNLKSRMGKEQKTAMDIAADNFNNLSKTHSLLFHFRDSDRDPLTAASAAEELIKEIKVKVIIGMETWQEAALVADVGNRAQVPVISFAAPTITLPLMQRRWPFLIRMSSDGAAQMRCISDIVSLYTWKRVIVIYEDDGYGGDAGMLALLSEALQDVGSKIEHHLVLPRASSRSNPSWDELEETLKLSTFQSRVFIVLQSSLETVTNLFRVANKMGHVGRDSAWIVTESITSLLDHQVNHDMEGTLGIKAHYAKNTSSYARFRKVFQAKYPEGDDSEPGIYALRAYDLTRVVTQAIRRTSNSTTNLQILLNTVLTNYKGLSGKMQFKGGEVLYSPIFQIVNIVEGIRYKELNFWRPEVGFTESLAKRASKSRSDDVGTVIWPGNLSYRAPKGWAMPSAGKPMKIGVPGRTSFSAFVKVDSSSTKNSTDEQVYNKTFDAAVGDFTILADRLKKVEFTQPYIESGLSMIVPEKAEQKAWMFMKPLTWQMWAVTSAILVYTILIVWCLEGQSNPEFSGPLKNQIGTATWFTFTSLFFSQREKIHNNLTRVVVVVWLFVVLIVSSSYTANLSSMLTIQRLKPNVTDIEMLKRTNSKVGLDGDSFVLDYLKNVLKFKPENIITIGSEYNYTEEFENKSISAAFLELPYAKVFMNHYCKGYTATTPTYRFGGLGFIFQKGSPIARDFTTAILKLLEDGELKSLEDTWLTPIRECPNNATSDGPESLSVKNFTGLYVISGSTSTICLLLSVAIWLKKFQQHQGNASVWNRTIRTARFLCNREIN</sequence>
<evidence type="ECO:0000313" key="19">
    <source>
        <dbReference type="Proteomes" id="UP001457282"/>
    </source>
</evidence>
<keyword evidence="11 13" id="KW-1071">Ligand-gated ion channel</keyword>
<evidence type="ECO:0000256" key="15">
    <source>
        <dbReference type="SAM" id="Phobius"/>
    </source>
</evidence>
<organism evidence="18 19">
    <name type="scientific">Rubus argutus</name>
    <name type="common">Southern blackberry</name>
    <dbReference type="NCBI Taxonomy" id="59490"/>
    <lineage>
        <taxon>Eukaryota</taxon>
        <taxon>Viridiplantae</taxon>
        <taxon>Streptophyta</taxon>
        <taxon>Embryophyta</taxon>
        <taxon>Tracheophyta</taxon>
        <taxon>Spermatophyta</taxon>
        <taxon>Magnoliopsida</taxon>
        <taxon>eudicotyledons</taxon>
        <taxon>Gunneridae</taxon>
        <taxon>Pentapetalae</taxon>
        <taxon>rosids</taxon>
        <taxon>fabids</taxon>
        <taxon>Rosales</taxon>
        <taxon>Rosaceae</taxon>
        <taxon>Rosoideae</taxon>
        <taxon>Rosoideae incertae sedis</taxon>
        <taxon>Rubus</taxon>
    </lineage>
</organism>
<keyword evidence="4 15" id="KW-0812">Transmembrane</keyword>
<comment type="subcellular location">
    <subcellularLocation>
        <location evidence="1">Membrane</location>
        <topology evidence="1">Multi-pass membrane protein</topology>
    </subcellularLocation>
</comment>
<dbReference type="PIRSF" id="PIRSF037090">
    <property type="entry name" value="Iontro_Glu-like_rcpt_pln"/>
    <property type="match status" value="1"/>
</dbReference>
<accession>A0AAW1XJI8</accession>
<evidence type="ECO:0000313" key="18">
    <source>
        <dbReference type="EMBL" id="KAK9936486.1"/>
    </source>
</evidence>
<evidence type="ECO:0000256" key="14">
    <source>
        <dbReference type="PIRSR" id="PIRSR037090-50"/>
    </source>
</evidence>
<dbReference type="FunFam" id="1.10.287.70:FF:000172">
    <property type="entry name" value="Glutamate receptor"/>
    <property type="match status" value="1"/>
</dbReference>
<keyword evidence="3 13" id="KW-0813">Transport</keyword>
<keyword evidence="14" id="KW-1015">Disulfide bond</keyword>
<dbReference type="InterPro" id="IPR001828">
    <property type="entry name" value="ANF_lig-bd_rcpt"/>
</dbReference>
<dbReference type="Pfam" id="PF00060">
    <property type="entry name" value="Lig_chan"/>
    <property type="match status" value="1"/>
</dbReference>
<dbReference type="FunFam" id="3.40.50.2300:FF:000188">
    <property type="entry name" value="Glutamate receptor"/>
    <property type="match status" value="1"/>
</dbReference>
<evidence type="ECO:0000256" key="6">
    <source>
        <dbReference type="ARBA" id="ARBA00022989"/>
    </source>
</evidence>
<feature type="transmembrane region" description="Helical" evidence="15">
    <location>
        <begin position="592"/>
        <end position="610"/>
    </location>
</feature>
<keyword evidence="12 13" id="KW-0407">Ion channel</keyword>
<name>A0AAW1XJI8_RUBAR</name>
<dbReference type="CDD" id="cd19990">
    <property type="entry name" value="PBP1_GABAb_receptor_plant"/>
    <property type="match status" value="1"/>
</dbReference>
<keyword evidence="6 15" id="KW-1133">Transmembrane helix</keyword>
<dbReference type="InterPro" id="IPR015683">
    <property type="entry name" value="Ionotropic_Glu_rcpt"/>
</dbReference>
<keyword evidence="9 13" id="KW-0675">Receptor</keyword>
<gene>
    <name evidence="18" type="ORF">M0R45_013326</name>
</gene>
<comment type="function">
    <text evidence="13">Glutamate-gated receptor that probably acts as non-selective cation channel.</text>
</comment>
<evidence type="ECO:0000256" key="7">
    <source>
        <dbReference type="ARBA" id="ARBA00023065"/>
    </source>
</evidence>